<reference evidence="2" key="1">
    <citation type="submission" date="2014-03" db="EMBL/GenBank/DDBJ databases">
        <title>The Genome Sequence of Puccinia striiformis f. sp. tritici PST-78.</title>
        <authorList>
            <consortium name="The Broad Institute Genome Sequencing Platform"/>
            <person name="Cuomo C."/>
            <person name="Hulbert S."/>
            <person name="Chen X."/>
            <person name="Walker B."/>
            <person name="Young S.K."/>
            <person name="Zeng Q."/>
            <person name="Gargeya S."/>
            <person name="Fitzgerald M."/>
            <person name="Haas B."/>
            <person name="Abouelleil A."/>
            <person name="Alvarado L."/>
            <person name="Arachchi H.M."/>
            <person name="Berlin A.M."/>
            <person name="Chapman S.B."/>
            <person name="Goldberg J."/>
            <person name="Griggs A."/>
            <person name="Gujja S."/>
            <person name="Hansen M."/>
            <person name="Howarth C."/>
            <person name="Imamovic A."/>
            <person name="Larimer J."/>
            <person name="McCowan C."/>
            <person name="Montmayeur A."/>
            <person name="Murphy C."/>
            <person name="Neiman D."/>
            <person name="Pearson M."/>
            <person name="Priest M."/>
            <person name="Roberts A."/>
            <person name="Saif S."/>
            <person name="Shea T."/>
            <person name="Sisk P."/>
            <person name="Sykes S."/>
            <person name="Wortman J."/>
            <person name="Nusbaum C."/>
            <person name="Birren B."/>
        </authorList>
    </citation>
    <scope>NUCLEOTIDE SEQUENCE [LARGE SCALE GENOMIC DNA]</scope>
    <source>
        <strain evidence="2">race PST-78</strain>
    </source>
</reference>
<comment type="caution">
    <text evidence="1">The sequence shown here is derived from an EMBL/GenBank/DDBJ whole genome shotgun (WGS) entry which is preliminary data.</text>
</comment>
<dbReference type="EMBL" id="AJIL01000068">
    <property type="protein sequence ID" value="KNE97477.1"/>
    <property type="molecule type" value="Genomic_DNA"/>
</dbReference>
<evidence type="ECO:0000313" key="1">
    <source>
        <dbReference type="EMBL" id="KNE97477.1"/>
    </source>
</evidence>
<dbReference type="AlphaFoldDB" id="A0A0L0VDV4"/>
<protein>
    <submittedName>
        <fullName evidence="1">Uncharacterized protein</fullName>
    </submittedName>
</protein>
<accession>A0A0L0VDV4</accession>
<dbReference type="Proteomes" id="UP000054564">
    <property type="component" value="Unassembled WGS sequence"/>
</dbReference>
<keyword evidence="2" id="KW-1185">Reference proteome</keyword>
<evidence type="ECO:0000313" key="2">
    <source>
        <dbReference type="Proteomes" id="UP000054564"/>
    </source>
</evidence>
<sequence>MTAHINDVSVPAIINSGASHHLTGELHLLHNCRDLKILLKSWKSTFLSMECGNPYSYQGNAEIHIPTNGMWKSTHIPNNRMWKSTFLPTECGNPHYYQRDVEIHIPTNGMWKLSGAAMPR</sequence>
<name>A0A0L0VDV4_9BASI</name>
<proteinExistence type="predicted"/>
<gene>
    <name evidence="1" type="ORF">PSTG_09309</name>
</gene>
<organism evidence="1 2">
    <name type="scientific">Puccinia striiformis f. sp. tritici PST-78</name>
    <dbReference type="NCBI Taxonomy" id="1165861"/>
    <lineage>
        <taxon>Eukaryota</taxon>
        <taxon>Fungi</taxon>
        <taxon>Dikarya</taxon>
        <taxon>Basidiomycota</taxon>
        <taxon>Pucciniomycotina</taxon>
        <taxon>Pucciniomycetes</taxon>
        <taxon>Pucciniales</taxon>
        <taxon>Pucciniaceae</taxon>
        <taxon>Puccinia</taxon>
    </lineage>
</organism>